<comment type="caution">
    <text evidence="2">The sequence shown here is derived from an EMBL/GenBank/DDBJ whole genome shotgun (WGS) entry which is preliminary data.</text>
</comment>
<name>A0A3N0YY47_ANAGA</name>
<proteinExistence type="predicted"/>
<reference evidence="2 3" key="1">
    <citation type="submission" date="2018-10" db="EMBL/GenBank/DDBJ databases">
        <title>Genome assembly for a Yunnan-Guizhou Plateau 3E fish, Anabarilius grahami (Regan), and its evolutionary and genetic applications.</title>
        <authorList>
            <person name="Jiang W."/>
        </authorList>
    </citation>
    <scope>NUCLEOTIDE SEQUENCE [LARGE SCALE GENOMIC DNA]</scope>
    <source>
        <strain evidence="2">AG-KIZ</strain>
        <tissue evidence="2">Muscle</tissue>
    </source>
</reference>
<organism evidence="2 3">
    <name type="scientific">Anabarilius grahami</name>
    <name type="common">Kanglang fish</name>
    <name type="synonym">Barilius grahami</name>
    <dbReference type="NCBI Taxonomy" id="495550"/>
    <lineage>
        <taxon>Eukaryota</taxon>
        <taxon>Metazoa</taxon>
        <taxon>Chordata</taxon>
        <taxon>Craniata</taxon>
        <taxon>Vertebrata</taxon>
        <taxon>Euteleostomi</taxon>
        <taxon>Actinopterygii</taxon>
        <taxon>Neopterygii</taxon>
        <taxon>Teleostei</taxon>
        <taxon>Ostariophysi</taxon>
        <taxon>Cypriniformes</taxon>
        <taxon>Xenocyprididae</taxon>
        <taxon>Xenocypridinae</taxon>
        <taxon>Xenocypridinae incertae sedis</taxon>
        <taxon>Anabarilius</taxon>
    </lineage>
</organism>
<keyword evidence="3" id="KW-1185">Reference proteome</keyword>
<evidence type="ECO:0000313" key="2">
    <source>
        <dbReference type="EMBL" id="ROL50883.1"/>
    </source>
</evidence>
<dbReference type="AlphaFoldDB" id="A0A3N0YY47"/>
<sequence length="285" mass="32628">MESSAGFGITIKTSEDGGKRHMVNLRPAPLFRTVGLTGLSASLPPHRRLRSILNMTRNTSGQSVDRSDPLTGRPHRNTPLNGLKCIQTQDRPLPKIIHSNPQNNEISLNKPLESVCFQSWHHGRRLNATARTRRRDTGIRSEKEEYLFEEVWRGQAPKEMRKYKNKSLNGRDEASELSQWIQSLEITDRKRKQTTERHWNDSSGRDIRAEPVCKWEGQKRRDRRPHFLPPITQSDCLLNAPLILPDNSPPPSPCSPSDILFFPLSVPHIQPFPRERRGAAPDQHD</sequence>
<feature type="region of interest" description="Disordered" evidence="1">
    <location>
        <begin position="58"/>
        <end position="81"/>
    </location>
</feature>
<dbReference type="EMBL" id="RJVU01019434">
    <property type="protein sequence ID" value="ROL50883.1"/>
    <property type="molecule type" value="Genomic_DNA"/>
</dbReference>
<accession>A0A3N0YY47</accession>
<evidence type="ECO:0000256" key="1">
    <source>
        <dbReference type="SAM" id="MobiDB-lite"/>
    </source>
</evidence>
<dbReference type="OrthoDB" id="8898903at2759"/>
<dbReference type="Proteomes" id="UP000281406">
    <property type="component" value="Unassembled WGS sequence"/>
</dbReference>
<gene>
    <name evidence="2" type="ORF">DPX16_15127</name>
</gene>
<evidence type="ECO:0000313" key="3">
    <source>
        <dbReference type="Proteomes" id="UP000281406"/>
    </source>
</evidence>
<protein>
    <submittedName>
        <fullName evidence="2">Uncharacterized protein</fullName>
    </submittedName>
</protein>